<keyword evidence="3" id="KW-0460">Magnesium</keyword>
<evidence type="ECO:0000256" key="4">
    <source>
        <dbReference type="ARBA" id="ARBA00023277"/>
    </source>
</evidence>
<dbReference type="SFLD" id="SFLDS00003">
    <property type="entry name" value="Haloacid_Dehalogenase"/>
    <property type="match status" value="1"/>
</dbReference>
<dbReference type="Pfam" id="PF13419">
    <property type="entry name" value="HAD_2"/>
    <property type="match status" value="1"/>
</dbReference>
<comment type="caution">
    <text evidence="5">The sequence shown here is derived from an EMBL/GenBank/DDBJ whole genome shotgun (WGS) entry which is preliminary data.</text>
</comment>
<dbReference type="InterPro" id="IPR041492">
    <property type="entry name" value="HAD_2"/>
</dbReference>
<dbReference type="Gene3D" id="3.40.50.1000">
    <property type="entry name" value="HAD superfamily/HAD-like"/>
    <property type="match status" value="1"/>
</dbReference>
<dbReference type="GO" id="GO:0006281">
    <property type="term" value="P:DNA repair"/>
    <property type="evidence" value="ECO:0007669"/>
    <property type="project" value="TreeGrafter"/>
</dbReference>
<dbReference type="PANTHER" id="PTHR43434:SF23">
    <property type="entry name" value="PHOSPHOGLYCOLATE PHOSPHATASE"/>
    <property type="match status" value="1"/>
</dbReference>
<dbReference type="SUPFAM" id="SSF56784">
    <property type="entry name" value="HAD-like"/>
    <property type="match status" value="1"/>
</dbReference>
<dbReference type="InterPro" id="IPR006439">
    <property type="entry name" value="HAD-SF_hydro_IA"/>
</dbReference>
<proteinExistence type="predicted"/>
<dbReference type="Proteomes" id="UP000318148">
    <property type="component" value="Unassembled WGS sequence"/>
</dbReference>
<gene>
    <name evidence="5" type="ORF">EVB02_00975</name>
</gene>
<organism evidence="5 6">
    <name type="scientific">SAR92 clade bacterium</name>
    <dbReference type="NCBI Taxonomy" id="2315479"/>
    <lineage>
        <taxon>Bacteria</taxon>
        <taxon>Pseudomonadati</taxon>
        <taxon>Pseudomonadota</taxon>
        <taxon>Gammaproteobacteria</taxon>
        <taxon>Cellvibrionales</taxon>
        <taxon>Porticoccaceae</taxon>
        <taxon>SAR92 clade</taxon>
    </lineage>
</organism>
<dbReference type="GO" id="GO:0008967">
    <property type="term" value="F:phosphoglycolate phosphatase activity"/>
    <property type="evidence" value="ECO:0007669"/>
    <property type="project" value="TreeGrafter"/>
</dbReference>
<dbReference type="EMBL" id="SHBO01000006">
    <property type="protein sequence ID" value="RZO08194.1"/>
    <property type="molecule type" value="Genomic_DNA"/>
</dbReference>
<accession>A0A520LNM6</accession>
<reference evidence="5 6" key="1">
    <citation type="submission" date="2019-02" db="EMBL/GenBank/DDBJ databases">
        <title>Prokaryotic population dynamics and viral predation in marine succession experiment using metagenomics: the confinement effect.</title>
        <authorList>
            <person name="Haro-Moreno J.M."/>
            <person name="Rodriguez-Valera F."/>
            <person name="Lopez-Perez M."/>
        </authorList>
    </citation>
    <scope>NUCLEOTIDE SEQUENCE [LARGE SCALE GENOMIC DNA]</scope>
    <source>
        <strain evidence="5">MED-G169</strain>
    </source>
</reference>
<dbReference type="NCBIfam" id="TIGR01509">
    <property type="entry name" value="HAD-SF-IA-v3"/>
    <property type="match status" value="1"/>
</dbReference>
<keyword evidence="4" id="KW-0119">Carbohydrate metabolism</keyword>
<dbReference type="NCBIfam" id="TIGR01549">
    <property type="entry name" value="HAD-SF-IA-v1"/>
    <property type="match status" value="1"/>
</dbReference>
<evidence type="ECO:0000256" key="2">
    <source>
        <dbReference type="ARBA" id="ARBA00022801"/>
    </source>
</evidence>
<evidence type="ECO:0000313" key="6">
    <source>
        <dbReference type="Proteomes" id="UP000318148"/>
    </source>
</evidence>
<dbReference type="SFLD" id="SFLDG01135">
    <property type="entry name" value="C1.5.6:_HAD__Beta-PGM__Phospha"/>
    <property type="match status" value="1"/>
</dbReference>
<keyword evidence="2 5" id="KW-0378">Hydrolase</keyword>
<dbReference type="GO" id="GO:0046872">
    <property type="term" value="F:metal ion binding"/>
    <property type="evidence" value="ECO:0007669"/>
    <property type="project" value="UniProtKB-KW"/>
</dbReference>
<dbReference type="Gene3D" id="1.10.150.240">
    <property type="entry name" value="Putative phosphatase, domain 2"/>
    <property type="match status" value="1"/>
</dbReference>
<dbReference type="PANTHER" id="PTHR43434">
    <property type="entry name" value="PHOSPHOGLYCOLATE PHOSPHATASE"/>
    <property type="match status" value="1"/>
</dbReference>
<evidence type="ECO:0000256" key="1">
    <source>
        <dbReference type="ARBA" id="ARBA00022723"/>
    </source>
</evidence>
<dbReference type="SFLD" id="SFLDG01129">
    <property type="entry name" value="C1.5:_HAD__Beta-PGM__Phosphata"/>
    <property type="match status" value="1"/>
</dbReference>
<keyword evidence="1" id="KW-0479">Metal-binding</keyword>
<dbReference type="InterPro" id="IPR050155">
    <property type="entry name" value="HAD-like_hydrolase_sf"/>
</dbReference>
<protein>
    <submittedName>
        <fullName evidence="5">HAD family hydrolase</fullName>
    </submittedName>
</protein>
<dbReference type="InterPro" id="IPR023198">
    <property type="entry name" value="PGP-like_dom2"/>
</dbReference>
<dbReference type="AlphaFoldDB" id="A0A520LNM6"/>
<evidence type="ECO:0000313" key="5">
    <source>
        <dbReference type="EMBL" id="RZO08194.1"/>
    </source>
</evidence>
<dbReference type="InterPro" id="IPR023214">
    <property type="entry name" value="HAD_sf"/>
</dbReference>
<evidence type="ECO:0000256" key="3">
    <source>
        <dbReference type="ARBA" id="ARBA00022842"/>
    </source>
</evidence>
<dbReference type="GO" id="GO:0005829">
    <property type="term" value="C:cytosol"/>
    <property type="evidence" value="ECO:0007669"/>
    <property type="project" value="TreeGrafter"/>
</dbReference>
<name>A0A520LNM6_9GAMM</name>
<sequence>MEFKALLFDLDGTLLDTAPDFIYSMNLLLKRHKKPLIRECEIRTSVTDGSEGLLKKGLGIDSTHKHFFDIKDEYLDIYYENIAKKTSLFKGLNEVLSACEKNSIPWGIVTNKPLKYTNHLLEKMLLSNRSAVTICPEHTKKSKPHPEPLILASDLLSVAPRDCLFIGDHIRDIQAGNSAGMRTIAAGWGYVKEDSNIEKWDATFIQPRSETLFDLLFTKAKKS</sequence>
<dbReference type="InterPro" id="IPR036412">
    <property type="entry name" value="HAD-like_sf"/>
</dbReference>